<evidence type="ECO:0000313" key="5">
    <source>
        <dbReference type="EMBL" id="TPV23372.1"/>
    </source>
</evidence>
<comment type="caution">
    <text evidence="5">The sequence shown here is derived from an EMBL/GenBank/DDBJ whole genome shotgun (WGS) entry which is preliminary data.</text>
</comment>
<dbReference type="RefSeq" id="WP_140925021.1">
    <property type="nucleotide sequence ID" value="NZ_CP122311.1"/>
</dbReference>
<dbReference type="Pfam" id="PF08125">
    <property type="entry name" value="Mannitol_dh_C"/>
    <property type="match status" value="1"/>
</dbReference>
<dbReference type="PANTHER" id="PTHR30524">
    <property type="entry name" value="MANNITOL-1-PHOSPHATE 5-DEHYDROGENASE"/>
    <property type="match status" value="1"/>
</dbReference>
<dbReference type="SUPFAM" id="SSF51735">
    <property type="entry name" value="NAD(P)-binding Rossmann-fold domains"/>
    <property type="match status" value="1"/>
</dbReference>
<organism evidence="5 6">
    <name type="scientific">Pantoea anthophila</name>
    <dbReference type="NCBI Taxonomy" id="470931"/>
    <lineage>
        <taxon>Bacteria</taxon>
        <taxon>Pseudomonadati</taxon>
        <taxon>Pseudomonadota</taxon>
        <taxon>Gammaproteobacteria</taxon>
        <taxon>Enterobacterales</taxon>
        <taxon>Erwiniaceae</taxon>
        <taxon>Pantoea</taxon>
    </lineage>
</organism>
<dbReference type="InterPro" id="IPR013131">
    <property type="entry name" value="Mannitol_DH_N"/>
</dbReference>
<dbReference type="Gene3D" id="1.10.1040.10">
    <property type="entry name" value="N-(1-d-carboxylethyl)-l-norvaline Dehydrogenase, domain 2"/>
    <property type="match status" value="1"/>
</dbReference>
<dbReference type="InterPro" id="IPR013118">
    <property type="entry name" value="Mannitol_DH_C"/>
</dbReference>
<keyword evidence="6" id="KW-1185">Reference proteome</keyword>
<evidence type="ECO:0000259" key="3">
    <source>
        <dbReference type="Pfam" id="PF01232"/>
    </source>
</evidence>
<keyword evidence="1" id="KW-0560">Oxidoreductase</keyword>
<proteinExistence type="predicted"/>
<name>A0ABY2Z9I4_9GAMM</name>
<evidence type="ECO:0000256" key="2">
    <source>
        <dbReference type="ARBA" id="ARBA00023027"/>
    </source>
</evidence>
<dbReference type="InterPro" id="IPR013328">
    <property type="entry name" value="6PGD_dom2"/>
</dbReference>
<sequence>MQRLNRRDFPGARYRDRVIQFGEGNFLRAFIDWQIDWLNEHQGTDAGIVVVRPRNRDVSDTLNQQEGLYTTLIRGLNAQGEPVSETRLIRSLNREIHPYQQFGDFMALAQNPDLRMVFSNTTEAGIAFAEADQLTDQPASSFPGKLTQLLWARYSHFNGASDRGWLVVPCELIDHNGDTLREQVLRYADHWHLPTEFKSWVHQHCAFYNTLVDRIVTGFPAESEQLQSELGYEDRYLVAGEVYYQFVIQGPSALFSELKLEALSPQVRHVDNIAPYKAQKVAILNGAHTAMVPVAFLAGLESVGEAMADPAIAGFVASLLREDVIPTLDLPAAELHAFADAVLRRFRNPFIRHALLSIALNSMTKFRTRLLTPLLTAHQQTGQWPAHITFALAALIAFYRGRLAGKAWPLQDDPRWLQRYADAWQAQESGAMSLQQLVENVLSDAQHWGEDLTRQPGLAETVTRHLQNITVHGVREALSQLRSRDARRN</sequence>
<reference evidence="5 6" key="1">
    <citation type="submission" date="2019-06" db="EMBL/GenBank/DDBJ databases">
        <title>Taxogenomics and systematics of the genus Pantoea.</title>
        <authorList>
            <person name="Tambong J.T."/>
        </authorList>
    </citation>
    <scope>NUCLEOTIDE SEQUENCE [LARGE SCALE GENOMIC DNA]</scope>
    <source>
        <strain evidence="5 6">LMG 2558</strain>
    </source>
</reference>
<dbReference type="Proteomes" id="UP000316142">
    <property type="component" value="Unassembled WGS sequence"/>
</dbReference>
<evidence type="ECO:0000259" key="4">
    <source>
        <dbReference type="Pfam" id="PF08125"/>
    </source>
</evidence>
<dbReference type="InterPro" id="IPR036291">
    <property type="entry name" value="NAD(P)-bd_dom_sf"/>
</dbReference>
<evidence type="ECO:0000313" key="6">
    <source>
        <dbReference type="Proteomes" id="UP000316142"/>
    </source>
</evidence>
<accession>A0ABY2Z9I4</accession>
<dbReference type="Pfam" id="PF01232">
    <property type="entry name" value="Mannitol_dh"/>
    <property type="match status" value="1"/>
</dbReference>
<dbReference type="InterPro" id="IPR008927">
    <property type="entry name" value="6-PGluconate_DH-like_C_sf"/>
</dbReference>
<evidence type="ECO:0000256" key="1">
    <source>
        <dbReference type="ARBA" id="ARBA00023002"/>
    </source>
</evidence>
<dbReference type="Gene3D" id="3.40.50.720">
    <property type="entry name" value="NAD(P)-binding Rossmann-like Domain"/>
    <property type="match status" value="1"/>
</dbReference>
<gene>
    <name evidence="5" type="ORF">FJW00_15885</name>
</gene>
<dbReference type="EMBL" id="VHIZ01000052">
    <property type="protein sequence ID" value="TPV23372.1"/>
    <property type="molecule type" value="Genomic_DNA"/>
</dbReference>
<feature type="domain" description="Mannitol dehydrogenase N-terminal" evidence="3">
    <location>
        <begin position="17"/>
        <end position="261"/>
    </location>
</feature>
<dbReference type="PANTHER" id="PTHR30524:SF0">
    <property type="entry name" value="ALTRONATE OXIDOREDUCTASE-RELATED"/>
    <property type="match status" value="1"/>
</dbReference>
<protein>
    <submittedName>
        <fullName evidence="5">Tagaturonate reductase</fullName>
    </submittedName>
</protein>
<keyword evidence="2" id="KW-0520">NAD</keyword>
<dbReference type="SUPFAM" id="SSF48179">
    <property type="entry name" value="6-phosphogluconate dehydrogenase C-terminal domain-like"/>
    <property type="match status" value="1"/>
</dbReference>
<feature type="domain" description="Mannitol dehydrogenase C-terminal" evidence="4">
    <location>
        <begin position="272"/>
        <end position="469"/>
    </location>
</feature>
<dbReference type="NCBIfam" id="NF002969">
    <property type="entry name" value="PRK03643.1"/>
    <property type="match status" value="1"/>
</dbReference>